<organism evidence="1 2">
    <name type="scientific">Massilia orientalis</name>
    <dbReference type="NCBI Taxonomy" id="3050128"/>
    <lineage>
        <taxon>Bacteria</taxon>
        <taxon>Pseudomonadati</taxon>
        <taxon>Pseudomonadota</taxon>
        <taxon>Betaproteobacteria</taxon>
        <taxon>Burkholderiales</taxon>
        <taxon>Oxalobacteraceae</taxon>
        <taxon>Telluria group</taxon>
        <taxon>Massilia</taxon>
    </lineage>
</organism>
<comment type="caution">
    <text evidence="1">The sequence shown here is derived from an EMBL/GenBank/DDBJ whole genome shotgun (WGS) entry which is preliminary data.</text>
</comment>
<name>A0ACC7MIE3_9BURK</name>
<keyword evidence="2" id="KW-1185">Reference proteome</keyword>
<sequence length="171" mass="19343">MAQNSLFTKTTPFHFSGSRNTVVSWQGKQVDLARAKAFPGEFTVNDDLGTDVKAYERFPFACVEGQSSSASGTAARHMSVYLMEMRPNRQVVVYKLPSLFASCMGVRLDAFRRPLFDNADYIYPPNSDLPTGVSLDEYVIDKEKFIPTGHSVRLEFIEPENVWKFRVESVK</sequence>
<evidence type="ECO:0000313" key="2">
    <source>
        <dbReference type="Proteomes" id="UP001168096"/>
    </source>
</evidence>
<gene>
    <name evidence="1" type="ORF">QPK29_017910</name>
</gene>
<dbReference type="EMBL" id="JASNRB020000010">
    <property type="protein sequence ID" value="MFJ1469591.1"/>
    <property type="molecule type" value="Genomic_DNA"/>
</dbReference>
<accession>A0ACC7MIE3</accession>
<dbReference type="Proteomes" id="UP001168096">
    <property type="component" value="Unassembled WGS sequence"/>
</dbReference>
<protein>
    <submittedName>
        <fullName evidence="1">Uncharacterized protein</fullName>
    </submittedName>
</protein>
<proteinExistence type="predicted"/>
<evidence type="ECO:0000313" key="1">
    <source>
        <dbReference type="EMBL" id="MFJ1469591.1"/>
    </source>
</evidence>
<reference evidence="1" key="1">
    <citation type="submission" date="2024-11" db="EMBL/GenBank/DDBJ databases">
        <title>Description of Massilia orientalis sp. nov., isolated from rhizosphere soil of Ageratina adenophora.</title>
        <authorList>
            <person name="Wang Y."/>
        </authorList>
    </citation>
    <scope>NUCLEOTIDE SEQUENCE</scope>
    <source>
        <strain evidence="1">YIM B02787</strain>
    </source>
</reference>